<dbReference type="Proteomes" id="UP001292094">
    <property type="component" value="Unassembled WGS sequence"/>
</dbReference>
<name>A0AAE1NFG5_9EUCA</name>
<organism evidence="1 2">
    <name type="scientific">Petrolisthes manimaculis</name>
    <dbReference type="NCBI Taxonomy" id="1843537"/>
    <lineage>
        <taxon>Eukaryota</taxon>
        <taxon>Metazoa</taxon>
        <taxon>Ecdysozoa</taxon>
        <taxon>Arthropoda</taxon>
        <taxon>Crustacea</taxon>
        <taxon>Multicrustacea</taxon>
        <taxon>Malacostraca</taxon>
        <taxon>Eumalacostraca</taxon>
        <taxon>Eucarida</taxon>
        <taxon>Decapoda</taxon>
        <taxon>Pleocyemata</taxon>
        <taxon>Anomura</taxon>
        <taxon>Galatheoidea</taxon>
        <taxon>Porcellanidae</taxon>
        <taxon>Petrolisthes</taxon>
    </lineage>
</organism>
<sequence length="115" mass="12434">MCGPAGTPPHLGHSFCLDFGTPPSTLTPDVVNPIQGFDQAVCYATNDDGLVFPLPYCSCVFHFYPPCTSIASSREQLQSPLLPEPTCVSSHPRPPLPRAGLRWAHVSSMARISIR</sequence>
<dbReference type="EMBL" id="JAWZYT010006680">
    <property type="protein sequence ID" value="KAK4287731.1"/>
    <property type="molecule type" value="Genomic_DNA"/>
</dbReference>
<gene>
    <name evidence="1" type="ORF">Pmani_039204</name>
</gene>
<evidence type="ECO:0000313" key="2">
    <source>
        <dbReference type="Proteomes" id="UP001292094"/>
    </source>
</evidence>
<protein>
    <submittedName>
        <fullName evidence="1">Uncharacterized protein</fullName>
    </submittedName>
</protein>
<evidence type="ECO:0000313" key="1">
    <source>
        <dbReference type="EMBL" id="KAK4287731.1"/>
    </source>
</evidence>
<proteinExistence type="predicted"/>
<keyword evidence="2" id="KW-1185">Reference proteome</keyword>
<accession>A0AAE1NFG5</accession>
<dbReference type="AlphaFoldDB" id="A0AAE1NFG5"/>
<comment type="caution">
    <text evidence="1">The sequence shown here is derived from an EMBL/GenBank/DDBJ whole genome shotgun (WGS) entry which is preliminary data.</text>
</comment>
<reference evidence="1" key="1">
    <citation type="submission" date="2023-11" db="EMBL/GenBank/DDBJ databases">
        <title>Genome assemblies of two species of porcelain crab, Petrolisthes cinctipes and Petrolisthes manimaculis (Anomura: Porcellanidae).</title>
        <authorList>
            <person name="Angst P."/>
        </authorList>
    </citation>
    <scope>NUCLEOTIDE SEQUENCE</scope>
    <source>
        <strain evidence="1">PB745_02</strain>
        <tissue evidence="1">Gill</tissue>
    </source>
</reference>